<comment type="subcellular location">
    <subcellularLocation>
        <location evidence="1">Membrane</location>
        <topology evidence="1">Multi-pass membrane protein</topology>
    </subcellularLocation>
</comment>
<feature type="transmembrane region" description="Helical" evidence="7">
    <location>
        <begin position="277"/>
        <end position="298"/>
    </location>
</feature>
<dbReference type="PANTHER" id="PTHR45649:SF8">
    <property type="entry name" value="PERMEASE, PUTATIVE-RELATED"/>
    <property type="match status" value="1"/>
</dbReference>
<evidence type="ECO:0000256" key="5">
    <source>
        <dbReference type="ARBA" id="ARBA00023136"/>
    </source>
</evidence>
<feature type="transmembrane region" description="Helical" evidence="7">
    <location>
        <begin position="408"/>
        <end position="430"/>
    </location>
</feature>
<dbReference type="OrthoDB" id="3257095at2759"/>
<dbReference type="GO" id="GO:0016020">
    <property type="term" value="C:membrane"/>
    <property type="evidence" value="ECO:0007669"/>
    <property type="project" value="UniProtKB-SubCell"/>
</dbReference>
<dbReference type="RefSeq" id="XP_016240718.1">
    <property type="nucleotide sequence ID" value="XM_016375442.1"/>
</dbReference>
<dbReference type="InterPro" id="IPR002293">
    <property type="entry name" value="AA/rel_permease1"/>
</dbReference>
<feature type="transmembrane region" description="Helical" evidence="7">
    <location>
        <begin position="81"/>
        <end position="102"/>
    </location>
</feature>
<evidence type="ECO:0000256" key="1">
    <source>
        <dbReference type="ARBA" id="ARBA00004141"/>
    </source>
</evidence>
<evidence type="ECO:0008006" key="10">
    <source>
        <dbReference type="Google" id="ProtNLM"/>
    </source>
</evidence>
<evidence type="ECO:0000256" key="3">
    <source>
        <dbReference type="ARBA" id="ARBA00022692"/>
    </source>
</evidence>
<feature type="transmembrane region" description="Helical" evidence="7">
    <location>
        <begin position="451"/>
        <end position="470"/>
    </location>
</feature>
<feature type="transmembrane region" description="Helical" evidence="7">
    <location>
        <begin position="384"/>
        <end position="402"/>
    </location>
</feature>
<feature type="transmembrane region" description="Helical" evidence="7">
    <location>
        <begin position="329"/>
        <end position="348"/>
    </location>
</feature>
<proteinExistence type="predicted"/>
<evidence type="ECO:0000256" key="2">
    <source>
        <dbReference type="ARBA" id="ARBA00022448"/>
    </source>
</evidence>
<name>A0A0D2A6Z2_9EURO</name>
<feature type="transmembrane region" description="Helical" evidence="7">
    <location>
        <begin position="235"/>
        <end position="257"/>
    </location>
</feature>
<feature type="compositionally biased region" description="Basic and acidic residues" evidence="6">
    <location>
        <begin position="547"/>
        <end position="556"/>
    </location>
</feature>
<sequence>MATRRLSSIVHGGKPSEVFDPNLGNEAQLAKLGYEQELKRSFSLLGMVGFSFSIVTCWTALGGTLILGIESGGPPVMVWSWLGICVLSLTVAYSFAEMCSAYPTAGGQYSWVAILAPPKYARGAAWVTGWFMCTGIVAMGAVNNFIGSNFLLGMANLNYPDYEIQRWHCVLVTYLMAIAATGVNVFLSRYLNQISTFAVIWNVMSFFVVVITILACNDHKQPASFVFKDFQNDTGFSSSGMAVMIGLLQTLFGMCCYDAPAHMTEEMLNPAKEAPQAIILSVFLGAFTGFVFLISAFFCIGDLDATATTSTGVPLIQIFYDSTGSVKGATTLASLITVIVLICANSLMAEGSRALWAFARDHGLPFSGVFAAVDKRSQVPVHSVLLCCAVQMALNSIYFASYEGFSTVISIATFGFYVSYAMPLFVRLWSYLAGHEGGGPIPGAAYNLGRWSPLVNAAGLLFLVFAGVDFNFPQVGPVTGDNMNYCSAAFGIIGLVSLVTWVFDGRKNFTGPQTGVVVVNAVEQQQQRQPDDDNKLPLGGGAAGVLDNEKEKDKASLEGSDGSGVKESPTQDPEKLA</sequence>
<keyword evidence="9" id="KW-1185">Reference proteome</keyword>
<feature type="transmembrane region" description="Helical" evidence="7">
    <location>
        <begin position="44"/>
        <end position="69"/>
    </location>
</feature>
<dbReference type="STRING" id="91928.A0A0D2A6Z2"/>
<feature type="transmembrane region" description="Helical" evidence="7">
    <location>
        <begin position="123"/>
        <end position="145"/>
    </location>
</feature>
<reference evidence="8 9" key="1">
    <citation type="submission" date="2015-01" db="EMBL/GenBank/DDBJ databases">
        <title>The Genome Sequence of Exophiala spinifera CBS89968.</title>
        <authorList>
            <consortium name="The Broad Institute Genomics Platform"/>
            <person name="Cuomo C."/>
            <person name="de Hoog S."/>
            <person name="Gorbushina A."/>
            <person name="Stielow B."/>
            <person name="Teixiera M."/>
            <person name="Abouelleil A."/>
            <person name="Chapman S.B."/>
            <person name="Priest M."/>
            <person name="Young S.K."/>
            <person name="Wortman J."/>
            <person name="Nusbaum C."/>
            <person name="Birren B."/>
        </authorList>
    </citation>
    <scope>NUCLEOTIDE SEQUENCE [LARGE SCALE GENOMIC DNA]</scope>
    <source>
        <strain evidence="8 9">CBS 89968</strain>
    </source>
</reference>
<gene>
    <name evidence="8" type="ORF">PV08_01077</name>
</gene>
<feature type="transmembrane region" description="Helical" evidence="7">
    <location>
        <begin position="165"/>
        <end position="187"/>
    </location>
</feature>
<keyword evidence="2" id="KW-0813">Transport</keyword>
<dbReference type="Gene3D" id="1.20.1740.10">
    <property type="entry name" value="Amino acid/polyamine transporter I"/>
    <property type="match status" value="1"/>
</dbReference>
<dbReference type="PANTHER" id="PTHR45649">
    <property type="entry name" value="AMINO-ACID PERMEASE BAT1"/>
    <property type="match status" value="1"/>
</dbReference>
<dbReference type="EMBL" id="KN847492">
    <property type="protein sequence ID" value="KIW20502.1"/>
    <property type="molecule type" value="Genomic_DNA"/>
</dbReference>
<evidence type="ECO:0000256" key="4">
    <source>
        <dbReference type="ARBA" id="ARBA00022989"/>
    </source>
</evidence>
<evidence type="ECO:0000313" key="8">
    <source>
        <dbReference type="EMBL" id="KIW20502.1"/>
    </source>
</evidence>
<dbReference type="GeneID" id="27328160"/>
<dbReference type="VEuPathDB" id="FungiDB:PV08_01077"/>
<evidence type="ECO:0000313" key="9">
    <source>
        <dbReference type="Proteomes" id="UP000053328"/>
    </source>
</evidence>
<dbReference type="PIRSF" id="PIRSF006060">
    <property type="entry name" value="AA_transporter"/>
    <property type="match status" value="1"/>
</dbReference>
<keyword evidence="4 7" id="KW-1133">Transmembrane helix</keyword>
<dbReference type="AlphaFoldDB" id="A0A0D2A6Z2"/>
<feature type="transmembrane region" description="Helical" evidence="7">
    <location>
        <begin position="194"/>
        <end position="215"/>
    </location>
</feature>
<dbReference type="HOGENOM" id="CLU_004495_2_2_1"/>
<dbReference type="GO" id="GO:0022857">
    <property type="term" value="F:transmembrane transporter activity"/>
    <property type="evidence" value="ECO:0007669"/>
    <property type="project" value="InterPro"/>
</dbReference>
<keyword evidence="5 7" id="KW-0472">Membrane</keyword>
<feature type="transmembrane region" description="Helical" evidence="7">
    <location>
        <begin position="482"/>
        <end position="503"/>
    </location>
</feature>
<keyword evidence="3 7" id="KW-0812">Transmembrane</keyword>
<accession>A0A0D2A6Z2</accession>
<evidence type="ECO:0000256" key="6">
    <source>
        <dbReference type="SAM" id="MobiDB-lite"/>
    </source>
</evidence>
<evidence type="ECO:0000256" key="7">
    <source>
        <dbReference type="SAM" id="Phobius"/>
    </source>
</evidence>
<dbReference type="Pfam" id="PF13520">
    <property type="entry name" value="AA_permease_2"/>
    <property type="match status" value="1"/>
</dbReference>
<dbReference type="Proteomes" id="UP000053328">
    <property type="component" value="Unassembled WGS sequence"/>
</dbReference>
<protein>
    <recommendedName>
        <fullName evidence="10">GABA permease</fullName>
    </recommendedName>
</protein>
<organism evidence="8 9">
    <name type="scientific">Exophiala spinifera</name>
    <dbReference type="NCBI Taxonomy" id="91928"/>
    <lineage>
        <taxon>Eukaryota</taxon>
        <taxon>Fungi</taxon>
        <taxon>Dikarya</taxon>
        <taxon>Ascomycota</taxon>
        <taxon>Pezizomycotina</taxon>
        <taxon>Eurotiomycetes</taxon>
        <taxon>Chaetothyriomycetidae</taxon>
        <taxon>Chaetothyriales</taxon>
        <taxon>Herpotrichiellaceae</taxon>
        <taxon>Exophiala</taxon>
    </lineage>
</organism>
<feature type="region of interest" description="Disordered" evidence="6">
    <location>
        <begin position="525"/>
        <end position="577"/>
    </location>
</feature>